<sequence length="325" mass="33749">MAVTTVLVKQHLMLLIQTWAPCKSSVCAVTAKSLSANATDGKNPLYPVSFPANVACASDGLLATLPPGAAGVAGLSRTPTSLPSQVASKLKVARQFALCLPGGGQTGAAIFAGGPFQLLASPPVELAEGLRRNPIPLLDNPRNGAYYFRVHGIAVNQEPVPVPAGAFDLDARHRTGGVTLSTVTPYTTLHSEIYRALHDAFDAATSGIPRAPPVAPFQMCYQSSALGSTRLGPAVANIDLTLDGGRIWQLPGAKSLVGVNDQTFAFLEMGPAAAVPDSPAVIIGGYQMEDHLMLFDLEKGTLGLSGLLLGIRTTCGNFIFTMGSS</sequence>
<evidence type="ECO:0000256" key="1">
    <source>
        <dbReference type="ARBA" id="ARBA00007447"/>
    </source>
</evidence>
<dbReference type="InterPro" id="IPR001461">
    <property type="entry name" value="Aspartic_peptidase_A1"/>
</dbReference>
<dbReference type="InterPro" id="IPR032861">
    <property type="entry name" value="TAXi_N"/>
</dbReference>
<comment type="similarity">
    <text evidence="1">Belongs to the peptidase A1 family.</text>
</comment>
<dbReference type="EMBL" id="CM016558">
    <property type="protein sequence ID" value="TKW04633.1"/>
    <property type="molecule type" value="Genomic_DNA"/>
</dbReference>
<dbReference type="InterPro" id="IPR032799">
    <property type="entry name" value="TAXi_C"/>
</dbReference>
<dbReference type="Proteomes" id="UP000298652">
    <property type="component" value="Chromosome 7"/>
</dbReference>
<dbReference type="GO" id="GO:0006508">
    <property type="term" value="P:proteolysis"/>
    <property type="evidence" value="ECO:0007669"/>
    <property type="project" value="InterPro"/>
</dbReference>
<dbReference type="OMA" id="CACLAYP"/>
<evidence type="ECO:0000259" key="3">
    <source>
        <dbReference type="Pfam" id="PF14541"/>
    </source>
</evidence>
<dbReference type="AlphaFoldDB" id="A0A4U6TU42"/>
<reference evidence="5" key="1">
    <citation type="submission" date="2019-03" db="EMBL/GenBank/DDBJ databases">
        <title>WGS assembly of Setaria viridis.</title>
        <authorList>
            <person name="Huang P."/>
            <person name="Jenkins J."/>
            <person name="Grimwood J."/>
            <person name="Barry K."/>
            <person name="Healey A."/>
            <person name="Mamidi S."/>
            <person name="Sreedasyam A."/>
            <person name="Shu S."/>
            <person name="Feldman M."/>
            <person name="Wu J."/>
            <person name="Yu Y."/>
            <person name="Chen C."/>
            <person name="Johnson J."/>
            <person name="Rokhsar D."/>
            <person name="Baxter I."/>
            <person name="Schmutz J."/>
            <person name="Brutnell T."/>
            <person name="Kellogg E."/>
        </authorList>
    </citation>
    <scope>NUCLEOTIDE SEQUENCE [LARGE SCALE GENOMIC DNA]</scope>
</reference>
<dbReference type="Gene3D" id="2.40.70.10">
    <property type="entry name" value="Acid Proteases"/>
    <property type="match status" value="2"/>
</dbReference>
<dbReference type="Gramene" id="TKW04633">
    <property type="protein sequence ID" value="TKW04633"/>
    <property type="gene ID" value="SEVIR_7G122300v2"/>
</dbReference>
<accession>A0A4U6TU42</accession>
<proteinExistence type="inferred from homology"/>
<dbReference type="SUPFAM" id="SSF50630">
    <property type="entry name" value="Acid proteases"/>
    <property type="match status" value="1"/>
</dbReference>
<feature type="chain" id="PRO_5020383200" description="Peptidase A1 domain-containing protein" evidence="2">
    <location>
        <begin position="25"/>
        <end position="325"/>
    </location>
</feature>
<keyword evidence="2" id="KW-0732">Signal</keyword>
<dbReference type="InterPro" id="IPR021109">
    <property type="entry name" value="Peptidase_aspartic_dom_sf"/>
</dbReference>
<dbReference type="PANTHER" id="PTHR47965">
    <property type="entry name" value="ASPARTYL PROTEASE-RELATED"/>
    <property type="match status" value="1"/>
</dbReference>
<evidence type="ECO:0000256" key="2">
    <source>
        <dbReference type="SAM" id="SignalP"/>
    </source>
</evidence>
<organism evidence="5 6">
    <name type="scientific">Setaria viridis</name>
    <name type="common">Green bristlegrass</name>
    <name type="synonym">Setaria italica subsp. viridis</name>
    <dbReference type="NCBI Taxonomy" id="4556"/>
    <lineage>
        <taxon>Eukaryota</taxon>
        <taxon>Viridiplantae</taxon>
        <taxon>Streptophyta</taxon>
        <taxon>Embryophyta</taxon>
        <taxon>Tracheophyta</taxon>
        <taxon>Spermatophyta</taxon>
        <taxon>Magnoliopsida</taxon>
        <taxon>Liliopsida</taxon>
        <taxon>Poales</taxon>
        <taxon>Poaceae</taxon>
        <taxon>PACMAD clade</taxon>
        <taxon>Panicoideae</taxon>
        <taxon>Panicodae</taxon>
        <taxon>Paniceae</taxon>
        <taxon>Cenchrinae</taxon>
        <taxon>Setaria</taxon>
    </lineage>
</organism>
<keyword evidence="6" id="KW-1185">Reference proteome</keyword>
<evidence type="ECO:0008006" key="7">
    <source>
        <dbReference type="Google" id="ProtNLM"/>
    </source>
</evidence>
<protein>
    <recommendedName>
        <fullName evidence="7">Peptidase A1 domain-containing protein</fullName>
    </recommendedName>
</protein>
<evidence type="ECO:0000259" key="4">
    <source>
        <dbReference type="Pfam" id="PF14543"/>
    </source>
</evidence>
<gene>
    <name evidence="5" type="ORF">SEVIR_7G122300v2</name>
</gene>
<name>A0A4U6TU42_SETVI</name>
<feature type="domain" description="Xylanase inhibitor N-terminal" evidence="4">
    <location>
        <begin position="28"/>
        <end position="111"/>
    </location>
</feature>
<feature type="signal peptide" evidence="2">
    <location>
        <begin position="1"/>
        <end position="24"/>
    </location>
</feature>
<dbReference type="Pfam" id="PF14543">
    <property type="entry name" value="TAXi_N"/>
    <property type="match status" value="1"/>
</dbReference>
<evidence type="ECO:0000313" key="5">
    <source>
        <dbReference type="EMBL" id="TKW04633.1"/>
    </source>
</evidence>
<dbReference type="PANTHER" id="PTHR47965:SF17">
    <property type="entry name" value="OS01G0936900 PROTEIN"/>
    <property type="match status" value="1"/>
</dbReference>
<feature type="domain" description="Xylanase inhibitor C-terminal" evidence="3">
    <location>
        <begin position="145"/>
        <end position="305"/>
    </location>
</feature>
<dbReference type="Pfam" id="PF14541">
    <property type="entry name" value="TAXi_C"/>
    <property type="match status" value="1"/>
</dbReference>
<dbReference type="GO" id="GO:0004190">
    <property type="term" value="F:aspartic-type endopeptidase activity"/>
    <property type="evidence" value="ECO:0007669"/>
    <property type="project" value="InterPro"/>
</dbReference>
<evidence type="ECO:0000313" key="6">
    <source>
        <dbReference type="Proteomes" id="UP000298652"/>
    </source>
</evidence>